<accession>A0A4T0X0C7</accession>
<keyword evidence="4" id="KW-0966">Cell projection</keyword>
<comment type="caution">
    <text evidence="5">The sequence shown here is derived from an EMBL/GenBank/DDBJ whole genome shotgun (WGS) entry which is preliminary data.</text>
</comment>
<comment type="subcellular location">
    <subcellularLocation>
        <location evidence="1">Cell projection</location>
    </subcellularLocation>
</comment>
<name>A0A4T0X0C7_9ASCO</name>
<protein>
    <recommendedName>
        <fullName evidence="3">Topoisomerase I damage affected protein 2</fullName>
    </recommendedName>
</protein>
<evidence type="ECO:0000256" key="1">
    <source>
        <dbReference type="ARBA" id="ARBA00004316"/>
    </source>
</evidence>
<dbReference type="OrthoDB" id="10608045at2759"/>
<dbReference type="GO" id="GO:0042995">
    <property type="term" value="C:cell projection"/>
    <property type="evidence" value="ECO:0007669"/>
    <property type="project" value="UniProtKB-SubCell"/>
</dbReference>
<dbReference type="Pfam" id="PF03645">
    <property type="entry name" value="Tctex-1"/>
    <property type="match status" value="1"/>
</dbReference>
<comment type="similarity">
    <text evidence="2">Belongs to the TDA2 family.</text>
</comment>
<organism evidence="5 6">
    <name type="scientific">Pichia inconspicua</name>
    <dbReference type="NCBI Taxonomy" id="52247"/>
    <lineage>
        <taxon>Eukaryota</taxon>
        <taxon>Fungi</taxon>
        <taxon>Dikarya</taxon>
        <taxon>Ascomycota</taxon>
        <taxon>Saccharomycotina</taxon>
        <taxon>Pichiomycetes</taxon>
        <taxon>Pichiales</taxon>
        <taxon>Pichiaceae</taxon>
        <taxon>Pichia</taxon>
    </lineage>
</organism>
<sequence length="112" mass="12392">MSISIKTNSINEEVLPVTQKELKDLINGEYSKTQDINKTIDSTLKFLSIKSSKFKYIINVTELQSAGAADTKVGSSFGSLWDEKNDGLISVSLTIDADINKILMFTVIFINI</sequence>
<gene>
    <name evidence="5" type="ORF">CANINC_002791</name>
</gene>
<dbReference type="EMBL" id="SELW01000463">
    <property type="protein sequence ID" value="TID26259.1"/>
    <property type="molecule type" value="Genomic_DNA"/>
</dbReference>
<dbReference type="AlphaFoldDB" id="A0A4T0X0C7"/>
<reference evidence="5 6" key="1">
    <citation type="journal article" date="2019" name="Front. Genet.">
        <title>Whole-Genome Sequencing of the Opportunistic Yeast Pathogen Candida inconspicua Uncovers Its Hybrid Origin.</title>
        <authorList>
            <person name="Mixao V."/>
            <person name="Hansen A.P."/>
            <person name="Saus E."/>
            <person name="Boekhout T."/>
            <person name="Lass-Florl C."/>
            <person name="Gabaldon T."/>
        </authorList>
    </citation>
    <scope>NUCLEOTIDE SEQUENCE [LARGE SCALE GENOMIC DNA]</scope>
    <source>
        <strain evidence="5 6">CBS 180</strain>
    </source>
</reference>
<dbReference type="InterPro" id="IPR005334">
    <property type="entry name" value="Tctex-1-like"/>
</dbReference>
<evidence type="ECO:0000313" key="6">
    <source>
        <dbReference type="Proteomes" id="UP000307173"/>
    </source>
</evidence>
<dbReference type="Proteomes" id="UP000307173">
    <property type="component" value="Unassembled WGS sequence"/>
</dbReference>
<proteinExistence type="inferred from homology"/>
<dbReference type="InterPro" id="IPR038586">
    <property type="entry name" value="Tctex-1-like_sf"/>
</dbReference>
<dbReference type="Gene3D" id="3.30.1140.40">
    <property type="entry name" value="Tctex-1"/>
    <property type="match status" value="1"/>
</dbReference>
<evidence type="ECO:0000256" key="4">
    <source>
        <dbReference type="ARBA" id="ARBA00023273"/>
    </source>
</evidence>
<evidence type="ECO:0000256" key="3">
    <source>
        <dbReference type="ARBA" id="ARBA00019193"/>
    </source>
</evidence>
<evidence type="ECO:0000313" key="5">
    <source>
        <dbReference type="EMBL" id="TID26259.1"/>
    </source>
</evidence>
<dbReference type="CDD" id="cd21457">
    <property type="entry name" value="DLC-like_TDA2"/>
    <property type="match status" value="1"/>
</dbReference>
<evidence type="ECO:0000256" key="2">
    <source>
        <dbReference type="ARBA" id="ARBA00010778"/>
    </source>
</evidence>
<keyword evidence="6" id="KW-1185">Reference proteome</keyword>